<feature type="compositionally biased region" description="Low complexity" evidence="1">
    <location>
        <begin position="16"/>
        <end position="33"/>
    </location>
</feature>
<evidence type="ECO:0000313" key="2">
    <source>
        <dbReference type="EMBL" id="VEL33008.1"/>
    </source>
</evidence>
<comment type="caution">
    <text evidence="2">The sequence shown here is derived from an EMBL/GenBank/DDBJ whole genome shotgun (WGS) entry which is preliminary data.</text>
</comment>
<feature type="compositionally biased region" description="Low complexity" evidence="1">
    <location>
        <begin position="105"/>
        <end position="118"/>
    </location>
</feature>
<dbReference type="Proteomes" id="UP000784294">
    <property type="component" value="Unassembled WGS sequence"/>
</dbReference>
<keyword evidence="3" id="KW-1185">Reference proteome</keyword>
<evidence type="ECO:0000313" key="3">
    <source>
        <dbReference type="Proteomes" id="UP000784294"/>
    </source>
</evidence>
<feature type="compositionally biased region" description="Low complexity" evidence="1">
    <location>
        <begin position="60"/>
        <end position="86"/>
    </location>
</feature>
<reference evidence="2" key="1">
    <citation type="submission" date="2018-11" db="EMBL/GenBank/DDBJ databases">
        <authorList>
            <consortium name="Pathogen Informatics"/>
        </authorList>
    </citation>
    <scope>NUCLEOTIDE SEQUENCE</scope>
</reference>
<feature type="compositionally biased region" description="Polar residues" evidence="1">
    <location>
        <begin position="1"/>
        <end position="15"/>
    </location>
</feature>
<protein>
    <submittedName>
        <fullName evidence="2">Uncharacterized protein</fullName>
    </submittedName>
</protein>
<gene>
    <name evidence="2" type="ORF">PXEA_LOCUS26448</name>
</gene>
<dbReference type="EMBL" id="CAAALY010245022">
    <property type="protein sequence ID" value="VEL33008.1"/>
    <property type="molecule type" value="Genomic_DNA"/>
</dbReference>
<evidence type="ECO:0000256" key="1">
    <source>
        <dbReference type="SAM" id="MobiDB-lite"/>
    </source>
</evidence>
<sequence length="135" mass="12975">MIKAQTDTPASPTEASSIRSTSVSLSGSGVVTSKIIPISPTSNGESSCGQSTGTGGGRVSGTSTSRSSSSSTSGINTTTGITTNSGTGNGNMYLPEQAGKPGGRTSASSTSVSSSQASRTPCPAANSFDSLASGG</sequence>
<dbReference type="AlphaFoldDB" id="A0A3S5CMH2"/>
<accession>A0A3S5CMH2</accession>
<name>A0A3S5CMH2_9PLAT</name>
<feature type="region of interest" description="Disordered" evidence="1">
    <location>
        <begin position="1"/>
        <end position="135"/>
    </location>
</feature>
<organism evidence="2 3">
    <name type="scientific">Protopolystoma xenopodis</name>
    <dbReference type="NCBI Taxonomy" id="117903"/>
    <lineage>
        <taxon>Eukaryota</taxon>
        <taxon>Metazoa</taxon>
        <taxon>Spiralia</taxon>
        <taxon>Lophotrochozoa</taxon>
        <taxon>Platyhelminthes</taxon>
        <taxon>Monogenea</taxon>
        <taxon>Polyopisthocotylea</taxon>
        <taxon>Polystomatidea</taxon>
        <taxon>Polystomatidae</taxon>
        <taxon>Protopolystoma</taxon>
    </lineage>
</organism>
<proteinExistence type="predicted"/>